<sequence length="1073" mass="121292">MKKTILTIGLLACLSSLWAQQLEQFMIKGKVIDTRTKEPLPGAVINFDQGKAVRIADNEGGFSIRLAPGTYELLTSFIGYTPQNTSIDLFSDKELLIDLSEEGISMEEVKVFSTGYQKLPKERATGSFVLVEEELVNRRISTNILERLEDVTPGLIFNRAGPGQDRISIRGRSTLFANAQPLIVVDNLPYDGPIESINPFDVESITVLRDAAAASIWGAKAGNGVIVITTKSGADLDGPRVSLLANTTWVESPDPFYSPIMSTPDFVDLEKFLFQRGFYNTFENSASRPVLTPAVETLIQLRDGQITQQEADGILNNLSNIDVRNDYRDLIYRESILQQYALNISGGSKNQKYFISTGWDNNREDLIHNANQRITLNFRHQLSLLKNKLSVESGLYMALTDSDAGNPGVEMLRYSGVRPLYPYARLQDASGNPMIVSRDYRSSFLESAEAAGLLDWRYRPLEEIELTEIKNSSVDIRANLNLRYRITEHISASAIYQYWQNDFKNDSHFPIETYFTRDIINQFTQLENGVLMRPVPLGGILNNTLRRGHSNHLRTQLDFNRTLGTNRSRIDAIAGWEIKSTQNTSNVWRNYGYNDQTALVTRVDYENFYKRFNNPAQQQRILFNNSLSEFNDRFISYFANASYTLKGKYIFSASGRRDASNLFGVKTNQKWVPLWSAGTAWIISEEDFYKSSWLPFLKLRASYGYNGNTDRNVSAYTTATIIGTSFLSGFPAANLGNIGNPDLQWEKIQIFNLALDLENRSGWLRGNLEFYLKNGIDLIGDSPFPPSSGVTQFRGNFASTNTKGADLAIYTRNIDKKIRWETDWLISFIKEEVTDFKVNASVINYLSQGAGANPFSMPFPMEGRPLFSVHSLHWGGLNPDNGNPRGFLDGELSENYASIISAYTPETMIYHGPARPTSFGALRNTLTYKNLSVSINMTYRFGHFYRMNSVRYTPILRGEMGHGDYANRWQNPGDESISQIPSRPDIGNLSRDDFHAYSESLVRKADNIRLQDVRISYTLRKQNIPTLPFRNAELFCYANNVGLLWKATDDVLDPEFRSMKPLSSMALGLRIDF</sequence>
<dbReference type="Pfam" id="PF07715">
    <property type="entry name" value="Plug"/>
    <property type="match status" value="1"/>
</dbReference>
<dbReference type="NCBIfam" id="TIGR04056">
    <property type="entry name" value="OMP_RagA_SusC"/>
    <property type="match status" value="1"/>
</dbReference>
<dbReference type="Gene3D" id="2.40.170.20">
    <property type="entry name" value="TonB-dependent receptor, beta-barrel domain"/>
    <property type="match status" value="1"/>
</dbReference>
<evidence type="ECO:0000256" key="7">
    <source>
        <dbReference type="PROSITE-ProRule" id="PRU01360"/>
    </source>
</evidence>
<dbReference type="Proteomes" id="UP000192333">
    <property type="component" value="Chromosome I"/>
</dbReference>
<dbReference type="InterPro" id="IPR012910">
    <property type="entry name" value="Plug_dom"/>
</dbReference>
<evidence type="ECO:0000256" key="8">
    <source>
        <dbReference type="SAM" id="SignalP"/>
    </source>
</evidence>
<dbReference type="STRING" id="758820.SAMN00777080_3066"/>
<dbReference type="InterPro" id="IPR023997">
    <property type="entry name" value="TonB-dep_OMP_SusC/RagA_CS"/>
</dbReference>
<dbReference type="InterPro" id="IPR036942">
    <property type="entry name" value="Beta-barrel_TonB_sf"/>
</dbReference>
<keyword evidence="3 7" id="KW-1134">Transmembrane beta strand</keyword>
<protein>
    <submittedName>
        <fullName evidence="10">TonB-linked outer membrane protein, SusC/RagA family</fullName>
    </submittedName>
</protein>
<dbReference type="SUPFAM" id="SSF49464">
    <property type="entry name" value="Carboxypeptidase regulatory domain-like"/>
    <property type="match status" value="1"/>
</dbReference>
<evidence type="ECO:0000256" key="5">
    <source>
        <dbReference type="ARBA" id="ARBA00023136"/>
    </source>
</evidence>
<dbReference type="AlphaFoldDB" id="A0A1W2H693"/>
<evidence type="ECO:0000256" key="1">
    <source>
        <dbReference type="ARBA" id="ARBA00004571"/>
    </source>
</evidence>
<evidence type="ECO:0000256" key="4">
    <source>
        <dbReference type="ARBA" id="ARBA00022692"/>
    </source>
</evidence>
<reference evidence="11" key="1">
    <citation type="submission" date="2017-04" db="EMBL/GenBank/DDBJ databases">
        <authorList>
            <person name="Varghese N."/>
            <person name="Submissions S."/>
        </authorList>
    </citation>
    <scope>NUCLEOTIDE SEQUENCE [LARGE SCALE GENOMIC DNA]</scope>
    <source>
        <strain evidence="11">DSM 16537</strain>
    </source>
</reference>
<evidence type="ECO:0000259" key="9">
    <source>
        <dbReference type="Pfam" id="PF07715"/>
    </source>
</evidence>
<accession>A0A1W2H693</accession>
<evidence type="ECO:0000256" key="6">
    <source>
        <dbReference type="ARBA" id="ARBA00023237"/>
    </source>
</evidence>
<dbReference type="Pfam" id="PF13715">
    <property type="entry name" value="CarbopepD_reg_2"/>
    <property type="match status" value="1"/>
</dbReference>
<gene>
    <name evidence="10" type="ORF">SAMN00777080_3066</name>
</gene>
<dbReference type="RefSeq" id="WP_084121220.1">
    <property type="nucleotide sequence ID" value="NZ_LT838813.1"/>
</dbReference>
<name>A0A1W2H693_9BACT</name>
<keyword evidence="8" id="KW-0732">Signal</keyword>
<feature type="domain" description="TonB-dependent receptor plug" evidence="9">
    <location>
        <begin position="121"/>
        <end position="225"/>
    </location>
</feature>
<keyword evidence="6 7" id="KW-0998">Cell outer membrane</keyword>
<dbReference type="Gene3D" id="2.60.40.1120">
    <property type="entry name" value="Carboxypeptidase-like, regulatory domain"/>
    <property type="match status" value="1"/>
</dbReference>
<dbReference type="InterPro" id="IPR008969">
    <property type="entry name" value="CarboxyPept-like_regulatory"/>
</dbReference>
<organism evidence="10 11">
    <name type="scientific">Aquiflexum balticum DSM 16537</name>
    <dbReference type="NCBI Taxonomy" id="758820"/>
    <lineage>
        <taxon>Bacteria</taxon>
        <taxon>Pseudomonadati</taxon>
        <taxon>Bacteroidota</taxon>
        <taxon>Cytophagia</taxon>
        <taxon>Cytophagales</taxon>
        <taxon>Cyclobacteriaceae</taxon>
        <taxon>Aquiflexum</taxon>
    </lineage>
</organism>
<evidence type="ECO:0000256" key="3">
    <source>
        <dbReference type="ARBA" id="ARBA00022452"/>
    </source>
</evidence>
<dbReference type="GO" id="GO:0009279">
    <property type="term" value="C:cell outer membrane"/>
    <property type="evidence" value="ECO:0007669"/>
    <property type="project" value="UniProtKB-SubCell"/>
</dbReference>
<keyword evidence="11" id="KW-1185">Reference proteome</keyword>
<comment type="subcellular location">
    <subcellularLocation>
        <location evidence="1 7">Cell outer membrane</location>
        <topology evidence="1 7">Multi-pass membrane protein</topology>
    </subcellularLocation>
</comment>
<dbReference type="InterPro" id="IPR037066">
    <property type="entry name" value="Plug_dom_sf"/>
</dbReference>
<feature type="signal peptide" evidence="8">
    <location>
        <begin position="1"/>
        <end position="19"/>
    </location>
</feature>
<keyword evidence="4 7" id="KW-0812">Transmembrane</keyword>
<keyword evidence="2 7" id="KW-0813">Transport</keyword>
<dbReference type="NCBIfam" id="TIGR04057">
    <property type="entry name" value="SusC_RagA_signa"/>
    <property type="match status" value="1"/>
</dbReference>
<dbReference type="EMBL" id="LT838813">
    <property type="protein sequence ID" value="SMD44445.1"/>
    <property type="molecule type" value="Genomic_DNA"/>
</dbReference>
<dbReference type="OrthoDB" id="9768177at2"/>
<keyword evidence="5 7" id="KW-0472">Membrane</keyword>
<proteinExistence type="inferred from homology"/>
<evidence type="ECO:0000313" key="10">
    <source>
        <dbReference type="EMBL" id="SMD44445.1"/>
    </source>
</evidence>
<feature type="chain" id="PRO_5012551808" evidence="8">
    <location>
        <begin position="20"/>
        <end position="1073"/>
    </location>
</feature>
<dbReference type="SUPFAM" id="SSF56935">
    <property type="entry name" value="Porins"/>
    <property type="match status" value="1"/>
</dbReference>
<comment type="similarity">
    <text evidence="7">Belongs to the TonB-dependent receptor family.</text>
</comment>
<dbReference type="InterPro" id="IPR023996">
    <property type="entry name" value="TonB-dep_OMP_SusC/RagA"/>
</dbReference>
<dbReference type="Gene3D" id="2.170.130.10">
    <property type="entry name" value="TonB-dependent receptor, plug domain"/>
    <property type="match status" value="1"/>
</dbReference>
<evidence type="ECO:0000313" key="11">
    <source>
        <dbReference type="Proteomes" id="UP000192333"/>
    </source>
</evidence>
<dbReference type="PROSITE" id="PS52016">
    <property type="entry name" value="TONB_DEPENDENT_REC_3"/>
    <property type="match status" value="1"/>
</dbReference>
<dbReference type="InterPro" id="IPR039426">
    <property type="entry name" value="TonB-dep_rcpt-like"/>
</dbReference>
<evidence type="ECO:0000256" key="2">
    <source>
        <dbReference type="ARBA" id="ARBA00022448"/>
    </source>
</evidence>